<feature type="region of interest" description="Disordered" evidence="1">
    <location>
        <begin position="861"/>
        <end position="1228"/>
    </location>
</feature>
<feature type="compositionally biased region" description="Basic and acidic residues" evidence="1">
    <location>
        <begin position="1171"/>
        <end position="1186"/>
    </location>
</feature>
<dbReference type="GO" id="GO:0007264">
    <property type="term" value="P:small GTPase-mediated signal transduction"/>
    <property type="evidence" value="ECO:0007669"/>
    <property type="project" value="InterPro"/>
</dbReference>
<feature type="compositionally biased region" description="Basic and acidic residues" evidence="1">
    <location>
        <begin position="865"/>
        <end position="875"/>
    </location>
</feature>
<feature type="compositionally biased region" description="Polar residues" evidence="1">
    <location>
        <begin position="556"/>
        <end position="570"/>
    </location>
</feature>
<dbReference type="Gene3D" id="1.20.900.10">
    <property type="entry name" value="Dbl homology (DH) domain"/>
    <property type="match status" value="1"/>
</dbReference>
<dbReference type="InterPro" id="IPR011993">
    <property type="entry name" value="PH-like_dom_sf"/>
</dbReference>
<dbReference type="SUPFAM" id="SSF50729">
    <property type="entry name" value="PH domain-like"/>
    <property type="match status" value="1"/>
</dbReference>
<feature type="domain" description="DH" evidence="2">
    <location>
        <begin position="188"/>
        <end position="378"/>
    </location>
</feature>
<feature type="compositionally biased region" description="Basic and acidic residues" evidence="1">
    <location>
        <begin position="656"/>
        <end position="669"/>
    </location>
</feature>
<dbReference type="Pfam" id="PF23014">
    <property type="entry name" value="PH_Tiam1"/>
    <property type="match status" value="1"/>
</dbReference>
<dbReference type="AlphaFoldDB" id="A0A336M5E6"/>
<feature type="compositionally biased region" description="Polar residues" evidence="1">
    <location>
        <begin position="737"/>
        <end position="750"/>
    </location>
</feature>
<dbReference type="InterPro" id="IPR000219">
    <property type="entry name" value="DH_dom"/>
</dbReference>
<dbReference type="Gene3D" id="2.30.29.30">
    <property type="entry name" value="Pleckstrin-homology domain (PH domain)/Phosphotyrosine-binding domain (PTB)"/>
    <property type="match status" value="1"/>
</dbReference>
<feature type="compositionally biased region" description="Acidic residues" evidence="1">
    <location>
        <begin position="753"/>
        <end position="765"/>
    </location>
</feature>
<dbReference type="PANTHER" id="PTHR46001">
    <property type="entry name" value="TIAM (MAMMALIAN TUMOR INVASION AND METASTASIS FACTOR) HOMOLOG"/>
    <property type="match status" value="1"/>
</dbReference>
<dbReference type="PANTHER" id="PTHR46001:SF3">
    <property type="entry name" value="PROTEIN STILL LIFE, ISOFORM SIF TYPE 1"/>
    <property type="match status" value="1"/>
</dbReference>
<feature type="compositionally biased region" description="Basic and acidic residues" evidence="1">
    <location>
        <begin position="899"/>
        <end position="925"/>
    </location>
</feature>
<dbReference type="EMBL" id="UFQT01000583">
    <property type="protein sequence ID" value="SSX25494.1"/>
    <property type="molecule type" value="Genomic_DNA"/>
</dbReference>
<dbReference type="FunFam" id="2.30.29.30:FF:000337">
    <property type="entry name" value="Protein still life, isoform SIF type"/>
    <property type="match status" value="1"/>
</dbReference>
<feature type="region of interest" description="Disordered" evidence="1">
    <location>
        <begin position="551"/>
        <end position="570"/>
    </location>
</feature>
<feature type="compositionally biased region" description="Polar residues" evidence="1">
    <location>
        <begin position="1091"/>
        <end position="1100"/>
    </location>
</feature>
<feature type="region of interest" description="Disordered" evidence="1">
    <location>
        <begin position="101"/>
        <end position="134"/>
    </location>
</feature>
<dbReference type="InterPro" id="IPR001331">
    <property type="entry name" value="GDS_CDC24_CS"/>
</dbReference>
<feature type="region of interest" description="Disordered" evidence="1">
    <location>
        <begin position="153"/>
        <end position="172"/>
    </location>
</feature>
<feature type="compositionally biased region" description="Low complexity" evidence="1">
    <location>
        <begin position="1137"/>
        <end position="1149"/>
    </location>
</feature>
<dbReference type="CDD" id="cd00160">
    <property type="entry name" value="RhoGEF"/>
    <property type="match status" value="1"/>
</dbReference>
<feature type="compositionally biased region" description="Pro residues" evidence="1">
    <location>
        <begin position="1193"/>
        <end position="1207"/>
    </location>
</feature>
<dbReference type="PROSITE" id="PS00741">
    <property type="entry name" value="DH_1"/>
    <property type="match status" value="1"/>
</dbReference>
<dbReference type="PROSITE" id="PS50010">
    <property type="entry name" value="DH_2"/>
    <property type="match status" value="1"/>
</dbReference>
<evidence type="ECO:0000313" key="4">
    <source>
        <dbReference type="EMBL" id="SSX25494.1"/>
    </source>
</evidence>
<organism evidence="4">
    <name type="scientific">Culicoides sonorensis</name>
    <name type="common">Biting midge</name>
    <dbReference type="NCBI Taxonomy" id="179676"/>
    <lineage>
        <taxon>Eukaryota</taxon>
        <taxon>Metazoa</taxon>
        <taxon>Ecdysozoa</taxon>
        <taxon>Arthropoda</taxon>
        <taxon>Hexapoda</taxon>
        <taxon>Insecta</taxon>
        <taxon>Pterygota</taxon>
        <taxon>Neoptera</taxon>
        <taxon>Endopterygota</taxon>
        <taxon>Diptera</taxon>
        <taxon>Nematocera</taxon>
        <taxon>Chironomoidea</taxon>
        <taxon>Ceratopogonidae</taxon>
        <taxon>Ceratopogoninae</taxon>
        <taxon>Culicoides</taxon>
        <taxon>Monoculicoides</taxon>
    </lineage>
</organism>
<dbReference type="InterPro" id="IPR035899">
    <property type="entry name" value="DBL_dom_sf"/>
</dbReference>
<feature type="compositionally biased region" description="Polar residues" evidence="1">
    <location>
        <begin position="1118"/>
        <end position="1128"/>
    </location>
</feature>
<dbReference type="SMART" id="SM00325">
    <property type="entry name" value="RhoGEF"/>
    <property type="match status" value="1"/>
</dbReference>
<dbReference type="InterPro" id="IPR043537">
    <property type="entry name" value="Tiam1/Tiam2/Sif"/>
</dbReference>
<feature type="compositionally biased region" description="Polar residues" evidence="1">
    <location>
        <begin position="617"/>
        <end position="637"/>
    </location>
</feature>
<accession>A0A336M5E6</accession>
<evidence type="ECO:0000256" key="1">
    <source>
        <dbReference type="SAM" id="MobiDB-lite"/>
    </source>
</evidence>
<evidence type="ECO:0000259" key="2">
    <source>
        <dbReference type="PROSITE" id="PS50010"/>
    </source>
</evidence>
<dbReference type="Pfam" id="PF00621">
    <property type="entry name" value="RhoGEF"/>
    <property type="match status" value="1"/>
</dbReference>
<dbReference type="GO" id="GO:0005085">
    <property type="term" value="F:guanyl-nucleotide exchange factor activity"/>
    <property type="evidence" value="ECO:0007669"/>
    <property type="project" value="InterPro"/>
</dbReference>
<feature type="compositionally biased region" description="Low complexity" evidence="1">
    <location>
        <begin position="766"/>
        <end position="787"/>
    </location>
</feature>
<dbReference type="OMA" id="SHACHDE"/>
<feature type="compositionally biased region" description="Polar residues" evidence="1">
    <location>
        <begin position="876"/>
        <end position="895"/>
    </location>
</feature>
<protein>
    <submittedName>
        <fullName evidence="4">CSON012401 protein</fullName>
    </submittedName>
</protein>
<gene>
    <name evidence="4" type="primary">CSON012401</name>
</gene>
<feature type="compositionally biased region" description="Basic and acidic residues" evidence="1">
    <location>
        <begin position="975"/>
        <end position="1001"/>
    </location>
</feature>
<feature type="compositionally biased region" description="Low complexity" evidence="1">
    <location>
        <begin position="101"/>
        <end position="116"/>
    </location>
</feature>
<dbReference type="InterPro" id="IPR055230">
    <property type="entry name" value="PH_Tiam1/2"/>
</dbReference>
<dbReference type="EMBL" id="UFQS01000583">
    <property type="protein sequence ID" value="SSX05133.1"/>
    <property type="molecule type" value="Genomic_DNA"/>
</dbReference>
<reference evidence="4" key="2">
    <citation type="submission" date="2018-07" db="EMBL/GenBank/DDBJ databases">
        <authorList>
            <person name="Quirk P.G."/>
            <person name="Krulwich T.A."/>
        </authorList>
    </citation>
    <scope>NUCLEOTIDE SEQUENCE</scope>
</reference>
<dbReference type="SUPFAM" id="SSF48065">
    <property type="entry name" value="DBL homology domain (DH-domain)"/>
    <property type="match status" value="1"/>
</dbReference>
<feature type="compositionally biased region" description="Polar residues" evidence="1">
    <location>
        <begin position="162"/>
        <end position="172"/>
    </location>
</feature>
<dbReference type="VEuPathDB" id="VectorBase:CSON012401"/>
<feature type="compositionally biased region" description="Low complexity" evidence="1">
    <location>
        <begin position="693"/>
        <end position="703"/>
    </location>
</feature>
<sequence>MFNKIMFTVFRIIKGDEIMVINGAIVSDLDMMYLESVLQEEQSLCMMMRSSRTEPPELGCVMRSTDDIIESLVCPPPPSEPPVISEEMISGLIVPAPGWSKESYSPEVESSPAPSSTDPGQGGLGTHSKQSSRGNSFEIENLLKTATEVTGFCRSPQETRKSSPTGSAASSVCNTMLTPSRQLTDAEKLRKVVMELIDTERTYVKNLNNLLEHYLEPLKRETFLSNAEIAALFGNIQEIFTFQRQFLQNLEEALELEPDFNKFDHSSQFKNVLFAIGSAFLYYVNHFKLYSSFCASHSKAQKVLHPNEGNQALQEFLLARNPKQQHSSTLESYLIKPIQRILKYPLLLQQLRNLTDPHCEEHLHLVGMEKVAEHINEMQRIHEEYGAIFDHLFRQHQKACKQPIDLSPGDLLYYGGVEWLNISDFLGKIKKGLELHAMCFVFKTAVVFLCKERLRQKKKIMGVSNKNAPNEVEIIRYQVLIPVTEVQVRASSAKDMDSHFLWELIHLRSQLQRRSEKVYVLSNSTSDFRNAFLKTIRQIIRESVRNMSIPMKGLMGSTSSMSSQTLERPKQQITIMQGSQTLGKTRKNKNNQRHSAGNIDYDNLSGSQEADEPPVVQVQTQCGFRTRSKTVGESNGKTPPPPPPRRTTTTITTTNIHDHEKVDPGTKSEGEDDSQTGTMPKHKATLGRTPNHLTLSTTSTLSVGSTGSQARLIQSSHAPSNYQPVLLKDLGKQNNDLITSTTSGNANEIQTNDVDDDDDDADENDSNNYNNSKNNNNDNNYTKNDNVNNDDDLNANAKIIKIKTRNEDEKYTELSNKVMDNHLKVLEREMSIETDMTQDIEKYMENLKENHYEYQNNQITSTNQKMKELPPRTDSSDAGISTGPETTSQTNTSDESPGEELKTKVVTIDKKVDKAFVNERRKSTGEKSPGTPKGDGSQTPKKILKSPRQSIEMSRSPDRSKSTGSSPVKIYRVKTPKDSLDVERLTVIKQGSRDKSPEMEKGRRHSPSQRRSSETGILKRSLSPKTDKDGTPIGILKRSASPNKARSPDGGIRKSLSPCSSFDIRSPNTGLSPRGSICESRSPDRMGSRLFVQNSLSPRSSFDARSPDRYDQPRLLIRNNSPRSSFESRSPDRGRRSLSASARSSFDSQRSSERYYKYSPYPSFECSSPERASEMRRASKSLDRSSRNSSPYGYPPAVPPYYLPPDPRYFRQDSTGSQRSYSDETIIARPPYPDYPHVIAGLSSDSLQKLRIDHPACVECLYTRKPS</sequence>
<dbReference type="CDD" id="cd01255">
    <property type="entry name" value="PH2_Tiam1_2"/>
    <property type="match status" value="1"/>
</dbReference>
<reference evidence="3" key="1">
    <citation type="submission" date="2018-04" db="EMBL/GenBank/DDBJ databases">
        <authorList>
            <person name="Go L.Y."/>
            <person name="Mitchell J.A."/>
        </authorList>
    </citation>
    <scope>NUCLEOTIDE SEQUENCE</scope>
    <source>
        <tissue evidence="3">Whole organism</tissue>
    </source>
</reference>
<feature type="region of interest" description="Disordered" evidence="1">
    <location>
        <begin position="575"/>
        <end position="703"/>
    </location>
</feature>
<proteinExistence type="predicted"/>
<name>A0A336M5E6_CULSO</name>
<feature type="region of interest" description="Disordered" evidence="1">
    <location>
        <begin position="737"/>
        <end position="792"/>
    </location>
</feature>
<evidence type="ECO:0000313" key="3">
    <source>
        <dbReference type="EMBL" id="SSX05133.1"/>
    </source>
</evidence>